<name>A0A9N9PNN7_9HELO</name>
<accession>A0A9N9PNN7</accession>
<gene>
    <name evidence="2" type="ORF">HYFRA_00006641</name>
</gene>
<keyword evidence="3" id="KW-1185">Reference proteome</keyword>
<evidence type="ECO:0000256" key="1">
    <source>
        <dbReference type="SAM" id="MobiDB-lite"/>
    </source>
</evidence>
<evidence type="ECO:0000313" key="3">
    <source>
        <dbReference type="Proteomes" id="UP000696280"/>
    </source>
</evidence>
<feature type="region of interest" description="Disordered" evidence="1">
    <location>
        <begin position="1"/>
        <end position="27"/>
    </location>
</feature>
<comment type="caution">
    <text evidence="2">The sequence shown here is derived from an EMBL/GenBank/DDBJ whole genome shotgun (WGS) entry which is preliminary data.</text>
</comment>
<protein>
    <submittedName>
        <fullName evidence="2">Uncharacterized protein</fullName>
    </submittedName>
</protein>
<organism evidence="2 3">
    <name type="scientific">Hymenoscyphus fraxineus</name>
    <dbReference type="NCBI Taxonomy" id="746836"/>
    <lineage>
        <taxon>Eukaryota</taxon>
        <taxon>Fungi</taxon>
        <taxon>Dikarya</taxon>
        <taxon>Ascomycota</taxon>
        <taxon>Pezizomycotina</taxon>
        <taxon>Leotiomycetes</taxon>
        <taxon>Helotiales</taxon>
        <taxon>Helotiaceae</taxon>
        <taxon>Hymenoscyphus</taxon>
    </lineage>
</organism>
<dbReference type="EMBL" id="CAJVRL010000052">
    <property type="protein sequence ID" value="CAG8953751.1"/>
    <property type="molecule type" value="Genomic_DNA"/>
</dbReference>
<dbReference type="Proteomes" id="UP000696280">
    <property type="component" value="Unassembled WGS sequence"/>
</dbReference>
<proteinExistence type="predicted"/>
<dbReference type="AlphaFoldDB" id="A0A9N9PNN7"/>
<feature type="compositionally biased region" description="Low complexity" evidence="1">
    <location>
        <begin position="10"/>
        <end position="24"/>
    </location>
</feature>
<evidence type="ECO:0000313" key="2">
    <source>
        <dbReference type="EMBL" id="CAG8953751.1"/>
    </source>
</evidence>
<sequence>MSVSPNNIQDSASRDSLPPSDSLPTPVASVTDTELLDMREALAEDVFGIMDEMVIPPELHWAVITYMRGMKTYPKASRLTQILAKSTV</sequence>
<reference evidence="2" key="1">
    <citation type="submission" date="2021-07" db="EMBL/GenBank/DDBJ databases">
        <authorList>
            <person name="Durling M."/>
        </authorList>
    </citation>
    <scope>NUCLEOTIDE SEQUENCE</scope>
</reference>